<evidence type="ECO:0000259" key="3">
    <source>
        <dbReference type="PROSITE" id="PS50801"/>
    </source>
</evidence>
<dbReference type="RefSeq" id="WP_068500790.1">
    <property type="nucleotide sequence ID" value="NZ_LWQU01000141.1"/>
</dbReference>
<feature type="domain" description="STAS" evidence="3">
    <location>
        <begin position="1"/>
        <end position="109"/>
    </location>
</feature>
<name>A0A178MPU5_9PROT</name>
<comment type="similarity">
    <text evidence="1 2">Belongs to the anti-sigma-factor antagonist family.</text>
</comment>
<evidence type="ECO:0000256" key="2">
    <source>
        <dbReference type="RuleBase" id="RU003749"/>
    </source>
</evidence>
<dbReference type="InterPro" id="IPR003658">
    <property type="entry name" value="Anti-sigma_ant"/>
</dbReference>
<dbReference type="OrthoDB" id="280847at2"/>
<dbReference type="Gene3D" id="3.30.750.24">
    <property type="entry name" value="STAS domain"/>
    <property type="match status" value="1"/>
</dbReference>
<dbReference type="CDD" id="cd07043">
    <property type="entry name" value="STAS_anti-anti-sigma_factors"/>
    <property type="match status" value="1"/>
</dbReference>
<reference evidence="4 5" key="1">
    <citation type="submission" date="2016-04" db="EMBL/GenBank/DDBJ databases">
        <title>Draft genome sequence of freshwater magnetotactic bacteria Magnetospirillum marisnigri SP-1 and Magnetospirillum moscoviense BB-1.</title>
        <authorList>
            <person name="Koziaeva V."/>
            <person name="Dziuba M.V."/>
            <person name="Ivanov T.M."/>
            <person name="Kuznetsov B."/>
            <person name="Grouzdev D.S."/>
        </authorList>
    </citation>
    <scope>NUCLEOTIDE SEQUENCE [LARGE SCALE GENOMIC DNA]</scope>
    <source>
        <strain evidence="4 5">BB-1</strain>
    </source>
</reference>
<dbReference type="Proteomes" id="UP000078543">
    <property type="component" value="Unassembled WGS sequence"/>
</dbReference>
<dbReference type="EMBL" id="LWQU01000141">
    <property type="protein sequence ID" value="OAN50047.1"/>
    <property type="molecule type" value="Genomic_DNA"/>
</dbReference>
<comment type="caution">
    <text evidence="4">The sequence shown here is derived from an EMBL/GenBank/DDBJ whole genome shotgun (WGS) entry which is preliminary data.</text>
</comment>
<dbReference type="STRING" id="1437059.A6A05_02205"/>
<gene>
    <name evidence="4" type="ORF">A6A05_02205</name>
</gene>
<proteinExistence type="inferred from homology"/>
<evidence type="ECO:0000313" key="5">
    <source>
        <dbReference type="Proteomes" id="UP000078543"/>
    </source>
</evidence>
<dbReference type="NCBIfam" id="TIGR00377">
    <property type="entry name" value="ant_ant_sig"/>
    <property type="match status" value="1"/>
</dbReference>
<dbReference type="PROSITE" id="PS50801">
    <property type="entry name" value="STAS"/>
    <property type="match status" value="1"/>
</dbReference>
<evidence type="ECO:0000256" key="1">
    <source>
        <dbReference type="ARBA" id="ARBA00009013"/>
    </source>
</evidence>
<dbReference type="Pfam" id="PF01740">
    <property type="entry name" value="STAS"/>
    <property type="match status" value="1"/>
</dbReference>
<dbReference type="InterPro" id="IPR036513">
    <property type="entry name" value="STAS_dom_sf"/>
</dbReference>
<sequence>MEIREEVSEGLTVLVPIARVDSATAKAFEAKVVAVVNSGAPRILIDFAEMDYISSAGLRVVLVGAKMTRAPRKFALCSMKPHIREIFDVSGFAKILQIHPDRATAVAAMPPA</sequence>
<accession>A0A178MPU5</accession>
<dbReference type="AlphaFoldDB" id="A0A178MPU5"/>
<protein>
    <recommendedName>
        <fullName evidence="2">Anti-sigma factor antagonist</fullName>
    </recommendedName>
</protein>
<dbReference type="GO" id="GO:0043856">
    <property type="term" value="F:anti-sigma factor antagonist activity"/>
    <property type="evidence" value="ECO:0007669"/>
    <property type="project" value="InterPro"/>
</dbReference>
<organism evidence="4 5">
    <name type="scientific">Magnetospirillum moscoviense</name>
    <dbReference type="NCBI Taxonomy" id="1437059"/>
    <lineage>
        <taxon>Bacteria</taxon>
        <taxon>Pseudomonadati</taxon>
        <taxon>Pseudomonadota</taxon>
        <taxon>Alphaproteobacteria</taxon>
        <taxon>Rhodospirillales</taxon>
        <taxon>Rhodospirillaceae</taxon>
        <taxon>Magnetospirillum</taxon>
    </lineage>
</organism>
<dbReference type="PANTHER" id="PTHR33495:SF2">
    <property type="entry name" value="ANTI-SIGMA FACTOR ANTAGONIST TM_1081-RELATED"/>
    <property type="match status" value="1"/>
</dbReference>
<keyword evidence="5" id="KW-1185">Reference proteome</keyword>
<dbReference type="PANTHER" id="PTHR33495">
    <property type="entry name" value="ANTI-SIGMA FACTOR ANTAGONIST TM_1081-RELATED-RELATED"/>
    <property type="match status" value="1"/>
</dbReference>
<dbReference type="SUPFAM" id="SSF52091">
    <property type="entry name" value="SpoIIaa-like"/>
    <property type="match status" value="1"/>
</dbReference>
<dbReference type="InterPro" id="IPR002645">
    <property type="entry name" value="STAS_dom"/>
</dbReference>
<evidence type="ECO:0000313" key="4">
    <source>
        <dbReference type="EMBL" id="OAN50047.1"/>
    </source>
</evidence>